<reference evidence="1 2" key="1">
    <citation type="submission" date="2015-09" db="EMBL/GenBank/DDBJ databases">
        <title>A metagenomics-based metabolic model of nitrate-dependent anaerobic oxidation of methane by Methanoperedens-like archaea.</title>
        <authorList>
            <person name="Arshad A."/>
            <person name="Speth D.R."/>
            <person name="De Graaf R.M."/>
            <person name="Op Den Camp H.J."/>
            <person name="Jetten M.S."/>
            <person name="Welte C.U."/>
        </authorList>
    </citation>
    <scope>NUCLEOTIDE SEQUENCE [LARGE SCALE GENOMIC DNA]</scope>
</reference>
<proteinExistence type="predicted"/>
<gene>
    <name evidence="1" type="ORF">MPEBLZ_00575</name>
</gene>
<name>A0A0P8CMT1_9EURY</name>
<organism evidence="1 2">
    <name type="scientific">Candidatus Methanoperedens nitratireducens</name>
    <dbReference type="NCBI Taxonomy" id="1392998"/>
    <lineage>
        <taxon>Archaea</taxon>
        <taxon>Methanobacteriati</taxon>
        <taxon>Methanobacteriota</taxon>
        <taxon>Stenosarchaea group</taxon>
        <taxon>Methanomicrobia</taxon>
        <taxon>Methanosarcinales</taxon>
        <taxon>ANME-2 cluster</taxon>
        <taxon>Candidatus Methanoperedentaceae</taxon>
        <taxon>Candidatus Methanoperedens</taxon>
    </lineage>
</organism>
<dbReference type="AlphaFoldDB" id="A0A0P8CMT1"/>
<evidence type="ECO:0000313" key="1">
    <source>
        <dbReference type="EMBL" id="KPQ44846.1"/>
    </source>
</evidence>
<evidence type="ECO:0000313" key="2">
    <source>
        <dbReference type="Proteomes" id="UP000050360"/>
    </source>
</evidence>
<dbReference type="EMBL" id="LKCM01000051">
    <property type="protein sequence ID" value="KPQ44846.1"/>
    <property type="molecule type" value="Genomic_DNA"/>
</dbReference>
<dbReference type="Proteomes" id="UP000050360">
    <property type="component" value="Unassembled WGS sequence"/>
</dbReference>
<protein>
    <submittedName>
        <fullName evidence="1">Uncharacterized protein</fullName>
    </submittedName>
</protein>
<accession>A0A0P8CMT1</accession>
<sequence>MAKYWKGFGVREHALLQDSDVQFWIDWLVKDGRISEGQYKPSDFYTNEYNPYFKG</sequence>
<comment type="caution">
    <text evidence="1">The sequence shown here is derived from an EMBL/GenBank/DDBJ whole genome shotgun (WGS) entry which is preliminary data.</text>
</comment>